<evidence type="ECO:0000313" key="2">
    <source>
        <dbReference type="Proteomes" id="UP000034098"/>
    </source>
</evidence>
<proteinExistence type="predicted"/>
<sequence>MGEVPATWDREFPPNHVSFKFMNGHEPVFGHIWVAQGAERKGTVIIPPQTWGGDSLESVVIPLLHSGINAISFVPIGMWDRTQRTYTMFDAVDDVHALIDWVRSNDYDPNSPIGQFRRRLDPNRIALFGLSGGGGNVSLAACAESDHVHHVVAVRPQNMAHNLTVEATRASYEMVGRPWFADAGIAKLPDVAERLFVNNIADRLAPNHILIVSAQYEVEEHHRPLVGWLRAAGAEHLDEVVWDTGSGFITKRYALARLLIEWLREHAAF</sequence>
<reference evidence="1 2" key="1">
    <citation type="submission" date="2015-02" db="EMBL/GenBank/DDBJ databases">
        <title>Draft genome sequences of ten Microbacterium spp. with emphasis on heavy metal contaminated environments.</title>
        <authorList>
            <person name="Corretto E."/>
        </authorList>
    </citation>
    <scope>NUCLEOTIDE SEQUENCE [LARGE SCALE GENOMIC DNA]</scope>
    <source>
        <strain evidence="1 2">DSM 8608</strain>
    </source>
</reference>
<dbReference type="PATRIC" id="fig|69370.6.peg.2347"/>
<name>A0A0M2HDN1_MICTR</name>
<dbReference type="InterPro" id="IPR029058">
    <property type="entry name" value="AB_hydrolase_fold"/>
</dbReference>
<organism evidence="1 2">
    <name type="scientific">Microbacterium trichothecenolyticum</name>
    <name type="common">Aureobacterium trichothecenolyticum</name>
    <dbReference type="NCBI Taxonomy" id="69370"/>
    <lineage>
        <taxon>Bacteria</taxon>
        <taxon>Bacillati</taxon>
        <taxon>Actinomycetota</taxon>
        <taxon>Actinomycetes</taxon>
        <taxon>Micrococcales</taxon>
        <taxon>Microbacteriaceae</taxon>
        <taxon>Microbacterium</taxon>
    </lineage>
</organism>
<dbReference type="GO" id="GO:0016787">
    <property type="term" value="F:hydrolase activity"/>
    <property type="evidence" value="ECO:0007669"/>
    <property type="project" value="UniProtKB-KW"/>
</dbReference>
<dbReference type="Proteomes" id="UP000034098">
    <property type="component" value="Unassembled WGS sequence"/>
</dbReference>
<accession>A0A0M2HDN1</accession>
<keyword evidence="2" id="KW-1185">Reference proteome</keyword>
<dbReference type="AlphaFoldDB" id="A0A0M2HDN1"/>
<comment type="caution">
    <text evidence="1">The sequence shown here is derived from an EMBL/GenBank/DDBJ whole genome shotgun (WGS) entry which is preliminary data.</text>
</comment>
<gene>
    <name evidence="1" type="ORF">RS82_02308</name>
</gene>
<dbReference type="Gene3D" id="3.40.50.1820">
    <property type="entry name" value="alpha/beta hydrolase"/>
    <property type="match status" value="1"/>
</dbReference>
<dbReference type="EMBL" id="JYJA01000035">
    <property type="protein sequence ID" value="KJL42292.1"/>
    <property type="molecule type" value="Genomic_DNA"/>
</dbReference>
<keyword evidence="1" id="KW-0378">Hydrolase</keyword>
<protein>
    <submittedName>
        <fullName evidence="1">Alpha/beta hydrolase family protein</fullName>
    </submittedName>
</protein>
<evidence type="ECO:0000313" key="1">
    <source>
        <dbReference type="EMBL" id="KJL42292.1"/>
    </source>
</evidence>
<dbReference type="SUPFAM" id="SSF53474">
    <property type="entry name" value="alpha/beta-Hydrolases"/>
    <property type="match status" value="1"/>
</dbReference>